<feature type="signal peptide" evidence="2">
    <location>
        <begin position="1"/>
        <end position="27"/>
    </location>
</feature>
<reference evidence="3" key="1">
    <citation type="journal article" date="2021" name="PeerJ">
        <title>Extensive microbial diversity within the chicken gut microbiome revealed by metagenomics and culture.</title>
        <authorList>
            <person name="Gilroy R."/>
            <person name="Ravi A."/>
            <person name="Getino M."/>
            <person name="Pursley I."/>
            <person name="Horton D.L."/>
            <person name="Alikhan N.F."/>
            <person name="Baker D."/>
            <person name="Gharbi K."/>
            <person name="Hall N."/>
            <person name="Watson M."/>
            <person name="Adriaenssens E.M."/>
            <person name="Foster-Nyarko E."/>
            <person name="Jarju S."/>
            <person name="Secka A."/>
            <person name="Antonio M."/>
            <person name="Oren A."/>
            <person name="Chaudhuri R.R."/>
            <person name="La Ragione R."/>
            <person name="Hildebrand F."/>
            <person name="Pallen M.J."/>
        </authorList>
    </citation>
    <scope>NUCLEOTIDE SEQUENCE</scope>
    <source>
        <strain evidence="3">ChiHecec2B26-12326</strain>
    </source>
</reference>
<protein>
    <recommendedName>
        <fullName evidence="5">Cytochrome C biosynthesis protein</fullName>
    </recommendedName>
</protein>
<evidence type="ECO:0000256" key="2">
    <source>
        <dbReference type="SAM" id="SignalP"/>
    </source>
</evidence>
<comment type="similarity">
    <text evidence="1">Belongs to the TolB family.</text>
</comment>
<dbReference type="Gene3D" id="2.120.10.30">
    <property type="entry name" value="TolB, C-terminal domain"/>
    <property type="match status" value="2"/>
</dbReference>
<accession>A0A9D1XQ08</accession>
<dbReference type="Proteomes" id="UP000823847">
    <property type="component" value="Unassembled WGS sequence"/>
</dbReference>
<evidence type="ECO:0000313" key="4">
    <source>
        <dbReference type="Proteomes" id="UP000823847"/>
    </source>
</evidence>
<dbReference type="InterPro" id="IPR011659">
    <property type="entry name" value="WD40"/>
</dbReference>
<keyword evidence="2" id="KW-0732">Signal</keyword>
<comment type="caution">
    <text evidence="3">The sequence shown here is derived from an EMBL/GenBank/DDBJ whole genome shotgun (WGS) entry which is preliminary data.</text>
</comment>
<gene>
    <name evidence="3" type="ORF">H9848_02545</name>
</gene>
<dbReference type="Pfam" id="PF07676">
    <property type="entry name" value="PD40"/>
    <property type="match status" value="3"/>
</dbReference>
<evidence type="ECO:0008006" key="5">
    <source>
        <dbReference type="Google" id="ProtNLM"/>
    </source>
</evidence>
<dbReference type="SUPFAM" id="SSF82171">
    <property type="entry name" value="DPP6 N-terminal domain-like"/>
    <property type="match status" value="1"/>
</dbReference>
<sequence length="483" mass="55147">MNRLIIYITLCLSVALGACQRSLPHDAAPGDITLFPDYEAVTVPVNIAPLNFRLPDERMEGIVQLKTGDKQLITSARNGAFRFPEKKWKALLQAARGSAIDVSVYFKEPASGWQLKEFPIYVSPDSVDGYLTYRRIFPGYRMWHEMGIYQRSIENFAEKPILTNRMTNNSCMNCHAFQAGRGERMLFHQRSHYGGTYLVDHDQVEKINWAPDGKTRSLVYPYWHPSGRYIAFSTNETHQDFHFSDSNRIEVYDVSSDVVIYDVERKRVHTSPLLSSTRSFETFPAFTPDGQWLIYCSADSVPVPERYRDVKYSLLRVAFDPATGTLGERADTLYNARLEGRSARFPRVSPDGRWLLYTVSDYGNFSIWHRDAELYLMDLTTGAVDALPTVNSDDVESYHSWSSDGRWFVFASRRLDGQFTRPFIVHIDAEGRCGKPFLLPQESPDYYDDSLFSFNIPEFSRTPTVVSQGALLDAARSEGAIVR</sequence>
<feature type="chain" id="PRO_5039285429" description="Cytochrome C biosynthesis protein" evidence="2">
    <location>
        <begin position="28"/>
        <end position="483"/>
    </location>
</feature>
<dbReference type="EMBL" id="DXEN01000014">
    <property type="protein sequence ID" value="HIX85473.1"/>
    <property type="molecule type" value="Genomic_DNA"/>
</dbReference>
<dbReference type="PANTHER" id="PTHR36842">
    <property type="entry name" value="PROTEIN TOLB HOMOLOG"/>
    <property type="match status" value="1"/>
</dbReference>
<dbReference type="PROSITE" id="PS51257">
    <property type="entry name" value="PROKAR_LIPOPROTEIN"/>
    <property type="match status" value="1"/>
</dbReference>
<evidence type="ECO:0000256" key="1">
    <source>
        <dbReference type="ARBA" id="ARBA00009820"/>
    </source>
</evidence>
<organism evidence="3 4">
    <name type="scientific">Candidatus Parabacteroides intestinigallinarum</name>
    <dbReference type="NCBI Taxonomy" id="2838722"/>
    <lineage>
        <taxon>Bacteria</taxon>
        <taxon>Pseudomonadati</taxon>
        <taxon>Bacteroidota</taxon>
        <taxon>Bacteroidia</taxon>
        <taxon>Bacteroidales</taxon>
        <taxon>Tannerellaceae</taxon>
        <taxon>Parabacteroides</taxon>
    </lineage>
</organism>
<dbReference type="AlphaFoldDB" id="A0A9D1XQ08"/>
<dbReference type="PANTHER" id="PTHR36842:SF1">
    <property type="entry name" value="PROTEIN TOLB"/>
    <property type="match status" value="1"/>
</dbReference>
<name>A0A9D1XQ08_9BACT</name>
<evidence type="ECO:0000313" key="3">
    <source>
        <dbReference type="EMBL" id="HIX85473.1"/>
    </source>
</evidence>
<proteinExistence type="inferred from homology"/>
<reference evidence="3" key="2">
    <citation type="submission" date="2021-04" db="EMBL/GenBank/DDBJ databases">
        <authorList>
            <person name="Gilroy R."/>
        </authorList>
    </citation>
    <scope>NUCLEOTIDE SEQUENCE</scope>
    <source>
        <strain evidence="3">ChiHecec2B26-12326</strain>
    </source>
</reference>
<dbReference type="InterPro" id="IPR011042">
    <property type="entry name" value="6-blade_b-propeller_TolB-like"/>
</dbReference>